<feature type="compositionally biased region" description="Polar residues" evidence="1">
    <location>
        <begin position="205"/>
        <end position="215"/>
    </location>
</feature>
<evidence type="ECO:0000313" key="3">
    <source>
        <dbReference type="Proteomes" id="UP001148614"/>
    </source>
</evidence>
<feature type="compositionally biased region" description="Polar residues" evidence="1">
    <location>
        <begin position="402"/>
        <end position="411"/>
    </location>
</feature>
<protein>
    <submittedName>
        <fullName evidence="2">Uncharacterized protein</fullName>
    </submittedName>
</protein>
<feature type="region of interest" description="Disordered" evidence="1">
    <location>
        <begin position="324"/>
        <end position="354"/>
    </location>
</feature>
<reference evidence="2" key="1">
    <citation type="submission" date="2022-07" db="EMBL/GenBank/DDBJ databases">
        <title>Genome Sequence of Xylaria arbuscula.</title>
        <authorList>
            <person name="Buettner E."/>
        </authorList>
    </citation>
    <scope>NUCLEOTIDE SEQUENCE</scope>
    <source>
        <strain evidence="2">VT107</strain>
    </source>
</reference>
<feature type="region of interest" description="Disordered" evidence="1">
    <location>
        <begin position="1"/>
        <end position="70"/>
    </location>
</feature>
<dbReference type="AlphaFoldDB" id="A0A9W8NH05"/>
<feature type="compositionally biased region" description="Basic residues" evidence="1">
    <location>
        <begin position="103"/>
        <end position="112"/>
    </location>
</feature>
<accession>A0A9W8NH05</accession>
<feature type="region of interest" description="Disordered" evidence="1">
    <location>
        <begin position="99"/>
        <end position="134"/>
    </location>
</feature>
<sequence length="411" mass="44975">MPAIRNTSGSHKDHKPYSRPATSSRTTHGESIDVSPIPSRPSLPQVRPPSSTPTTQQESDSITCLQPPAGCTLPLETPGNLVKLQHASRSALHRVNQQGMIGKNRHTHRHIHSRDEIDPHSRTPTNNQKGLPVSSAYQPIGLYKPSGISSTPGFAAIIRDAQRRLHMGHTPRERYGDWRDFIPRDQWPKTPPPGYSYDEIGQPESRGQSNSSVQLVQPIPKGAPSHLPDRHSLSNILGSYDAKVGTATHRPVGDRSDLIGRIDWAVPCGRASSLSRTSSVLPATNFIRPEEAPQVPTSSPHLPGPHTLPVRTPMGTSQLPAHQCFSVPPRPPIRTTVAPTVDTSREVLTRPPPASPRYDIPHIITHDDFDVFGASLLTRIERNCSKNRSRNTPEAIPPPTDRPSSSYTTGT</sequence>
<proteinExistence type="predicted"/>
<keyword evidence="3" id="KW-1185">Reference proteome</keyword>
<feature type="region of interest" description="Disordered" evidence="1">
    <location>
        <begin position="384"/>
        <end position="411"/>
    </location>
</feature>
<dbReference type="Proteomes" id="UP001148614">
    <property type="component" value="Unassembled WGS sequence"/>
</dbReference>
<gene>
    <name evidence="2" type="ORF">NPX13_g3592</name>
</gene>
<comment type="caution">
    <text evidence="2">The sequence shown here is derived from an EMBL/GenBank/DDBJ whole genome shotgun (WGS) entry which is preliminary data.</text>
</comment>
<organism evidence="2 3">
    <name type="scientific">Xylaria arbuscula</name>
    <dbReference type="NCBI Taxonomy" id="114810"/>
    <lineage>
        <taxon>Eukaryota</taxon>
        <taxon>Fungi</taxon>
        <taxon>Dikarya</taxon>
        <taxon>Ascomycota</taxon>
        <taxon>Pezizomycotina</taxon>
        <taxon>Sordariomycetes</taxon>
        <taxon>Xylariomycetidae</taxon>
        <taxon>Xylariales</taxon>
        <taxon>Xylariaceae</taxon>
        <taxon>Xylaria</taxon>
    </lineage>
</organism>
<feature type="region of interest" description="Disordered" evidence="1">
    <location>
        <begin position="184"/>
        <end position="228"/>
    </location>
</feature>
<dbReference type="EMBL" id="JANPWZ010000457">
    <property type="protein sequence ID" value="KAJ3576789.1"/>
    <property type="molecule type" value="Genomic_DNA"/>
</dbReference>
<evidence type="ECO:0000256" key="1">
    <source>
        <dbReference type="SAM" id="MobiDB-lite"/>
    </source>
</evidence>
<name>A0A9W8NH05_9PEZI</name>
<feature type="compositionally biased region" description="Pro residues" evidence="1">
    <location>
        <begin position="38"/>
        <end position="51"/>
    </location>
</feature>
<evidence type="ECO:0000313" key="2">
    <source>
        <dbReference type="EMBL" id="KAJ3576789.1"/>
    </source>
</evidence>
<feature type="compositionally biased region" description="Polar residues" evidence="1">
    <location>
        <begin position="52"/>
        <end position="64"/>
    </location>
</feature>